<reference evidence="1 2" key="1">
    <citation type="submission" date="2019-07" db="EMBL/GenBank/DDBJ databases">
        <title>Whole genome shotgun sequence of Halomonas pacifica NBRC 102220.</title>
        <authorList>
            <person name="Hosoyama A."/>
            <person name="Uohara A."/>
            <person name="Ohji S."/>
            <person name="Ichikawa N."/>
        </authorList>
    </citation>
    <scope>NUCLEOTIDE SEQUENCE [LARGE SCALE GENOMIC DNA]</scope>
    <source>
        <strain evidence="1 2">NBRC 102220</strain>
    </source>
</reference>
<keyword evidence="2" id="KW-1185">Reference proteome</keyword>
<dbReference type="Proteomes" id="UP000321275">
    <property type="component" value="Unassembled WGS sequence"/>
</dbReference>
<dbReference type="GO" id="GO:0005506">
    <property type="term" value="F:iron ion binding"/>
    <property type="evidence" value="ECO:0007669"/>
    <property type="project" value="InterPro"/>
</dbReference>
<evidence type="ECO:0000313" key="1">
    <source>
        <dbReference type="EMBL" id="GEK48229.1"/>
    </source>
</evidence>
<dbReference type="SUPFAM" id="SSF49482">
    <property type="entry name" value="Aromatic compound dioxygenase"/>
    <property type="match status" value="1"/>
</dbReference>
<evidence type="ECO:0008006" key="3">
    <source>
        <dbReference type="Google" id="ProtNLM"/>
    </source>
</evidence>
<dbReference type="Gene3D" id="2.60.130.10">
    <property type="entry name" value="Aromatic compound dioxygenase"/>
    <property type="match status" value="1"/>
</dbReference>
<dbReference type="AlphaFoldDB" id="A0A510X9X1"/>
<dbReference type="GO" id="GO:0016702">
    <property type="term" value="F:oxidoreductase activity, acting on single donors with incorporation of molecular oxygen, incorporation of two atoms of oxygen"/>
    <property type="evidence" value="ECO:0007669"/>
    <property type="project" value="InterPro"/>
</dbReference>
<proteinExistence type="predicted"/>
<gene>
    <name evidence="1" type="ORF">HPA02_25120</name>
</gene>
<dbReference type="InterPro" id="IPR015889">
    <property type="entry name" value="Intradiol_dOase_core"/>
</dbReference>
<name>A0A510X9X1_9GAMM</name>
<organism evidence="1 2">
    <name type="scientific">Bisbaumannia pacifica</name>
    <dbReference type="NCBI Taxonomy" id="77098"/>
    <lineage>
        <taxon>Bacteria</taxon>
        <taxon>Pseudomonadati</taxon>
        <taxon>Pseudomonadota</taxon>
        <taxon>Gammaproteobacteria</taxon>
        <taxon>Oceanospirillales</taxon>
        <taxon>Halomonadaceae</taxon>
        <taxon>Bisbaumannia</taxon>
    </lineage>
</organism>
<accession>A0A510X9X1</accession>
<evidence type="ECO:0000313" key="2">
    <source>
        <dbReference type="Proteomes" id="UP000321275"/>
    </source>
</evidence>
<sequence>MPRRYAPVRSQTLIAKREEVDGKVRYRLDIRLQGEGETVFFDF</sequence>
<dbReference type="EMBL" id="BJUK01000030">
    <property type="protein sequence ID" value="GEK48229.1"/>
    <property type="molecule type" value="Genomic_DNA"/>
</dbReference>
<comment type="caution">
    <text evidence="1">The sequence shown here is derived from an EMBL/GenBank/DDBJ whole genome shotgun (WGS) entry which is preliminary data.</text>
</comment>
<protein>
    <recommendedName>
        <fullName evidence="3">Protocatechuate 3,4-dioxygenase subunit alpha</fullName>
    </recommendedName>
</protein>